<dbReference type="Gene3D" id="3.90.550.10">
    <property type="entry name" value="Spore Coat Polysaccharide Biosynthesis Protein SpsA, Chain A"/>
    <property type="match status" value="1"/>
</dbReference>
<evidence type="ECO:0008006" key="3">
    <source>
        <dbReference type="Google" id="ProtNLM"/>
    </source>
</evidence>
<accession>A0A1G7X8W3</accession>
<dbReference type="STRING" id="659014.SAMN04487996_12385"/>
<proteinExistence type="predicted"/>
<dbReference type="RefSeq" id="WP_090156876.1">
    <property type="nucleotide sequence ID" value="NZ_FNAN01000023.1"/>
</dbReference>
<gene>
    <name evidence="1" type="ORF">SAMN04487996_12385</name>
</gene>
<dbReference type="SUPFAM" id="SSF53448">
    <property type="entry name" value="Nucleotide-diphospho-sugar transferases"/>
    <property type="match status" value="1"/>
</dbReference>
<evidence type="ECO:0000313" key="1">
    <source>
        <dbReference type="EMBL" id="SDG80601.1"/>
    </source>
</evidence>
<organism evidence="1 2">
    <name type="scientific">Dyadobacter soli</name>
    <dbReference type="NCBI Taxonomy" id="659014"/>
    <lineage>
        <taxon>Bacteria</taxon>
        <taxon>Pseudomonadati</taxon>
        <taxon>Bacteroidota</taxon>
        <taxon>Cytophagia</taxon>
        <taxon>Cytophagales</taxon>
        <taxon>Spirosomataceae</taxon>
        <taxon>Dyadobacter</taxon>
    </lineage>
</organism>
<sequence>MTIAFTICSINYLAQARTLGDSLKATNPDVRFFIGLVDTLQGVAFEDSYAPAYPMIEIDKIEIRDFQEMCARYNITELNTAVKPFYFTYFFKHYPEAKNVIYFDPDIIVFQPLTELKNSLAKHNAVLTPHINTPINDQLTPNELHHLNTGVYNLGFVAFSRSEENDRFIAWWEEKLRYECLIDLCNGLFVDQNWMNFLPVFVPNTYIERSPGYNAAYWNLHERQFTQRDGHWYVNEEKPLIFFHYSGYDPAKPEILSKYQDRFELSARPDLTELFALYKNSLINNGNAYYRKFQCAYIKPAPVRRYLRVRKYLKMPFNYLIGKLETI</sequence>
<dbReference type="AlphaFoldDB" id="A0A1G7X8W3"/>
<dbReference type="EMBL" id="FNAN01000023">
    <property type="protein sequence ID" value="SDG80601.1"/>
    <property type="molecule type" value="Genomic_DNA"/>
</dbReference>
<evidence type="ECO:0000313" key="2">
    <source>
        <dbReference type="Proteomes" id="UP000198748"/>
    </source>
</evidence>
<name>A0A1G7X8W3_9BACT</name>
<protein>
    <recommendedName>
        <fullName evidence="3">Glycosyl transferase</fullName>
    </recommendedName>
</protein>
<keyword evidence="2" id="KW-1185">Reference proteome</keyword>
<dbReference type="InterPro" id="IPR029044">
    <property type="entry name" value="Nucleotide-diphossugar_trans"/>
</dbReference>
<dbReference type="OrthoDB" id="186344at2"/>
<dbReference type="Proteomes" id="UP000198748">
    <property type="component" value="Unassembled WGS sequence"/>
</dbReference>
<reference evidence="2" key="1">
    <citation type="submission" date="2016-10" db="EMBL/GenBank/DDBJ databases">
        <authorList>
            <person name="Varghese N."/>
            <person name="Submissions S."/>
        </authorList>
    </citation>
    <scope>NUCLEOTIDE SEQUENCE [LARGE SCALE GENOMIC DNA]</scope>
    <source>
        <strain evidence="2">DSM 25329</strain>
    </source>
</reference>